<keyword evidence="4" id="KW-1185">Reference proteome</keyword>
<sequence>MSRTFASILMVTCLLAMNSSDGPLDLLDFLATDDNIAILGSHSESESPGTSSPTAPRDPNVRTVPAECGTSAPPEADGSPACYNAGRAEYEQCDPALGFDYNPVIIEARADEASEWEEIGVDYVQCGTAPGQAPVTVTQADFRSLPLTASPVQVQPPTLVSLVNIATITYTDNTLQILDTTILGQPVRVRATPATFTWDFGDGSTPLVTTDPGAPYPDHTVSRTYTTTGTYTITLTTTWTGEYSLDAGTTYQPIPGTATTTTTTDPLTIEERRTLLTDDDGY</sequence>
<comment type="caution">
    <text evidence="3">The sequence shown here is derived from an EMBL/GenBank/DDBJ whole genome shotgun (WGS) entry which is preliminary data.</text>
</comment>
<feature type="domain" description="PKD" evidence="2">
    <location>
        <begin position="192"/>
        <end position="238"/>
    </location>
</feature>
<dbReference type="Proteomes" id="UP000602087">
    <property type="component" value="Unassembled WGS sequence"/>
</dbReference>
<dbReference type="InterPro" id="IPR013783">
    <property type="entry name" value="Ig-like_fold"/>
</dbReference>
<organism evidence="3 4">
    <name type="scientific">Sanguibacter suaedae</name>
    <dbReference type="NCBI Taxonomy" id="2795737"/>
    <lineage>
        <taxon>Bacteria</taxon>
        <taxon>Bacillati</taxon>
        <taxon>Actinomycetota</taxon>
        <taxon>Actinomycetes</taxon>
        <taxon>Micrococcales</taxon>
        <taxon>Sanguibacteraceae</taxon>
        <taxon>Sanguibacter</taxon>
    </lineage>
</organism>
<evidence type="ECO:0000313" key="4">
    <source>
        <dbReference type="Proteomes" id="UP000602087"/>
    </source>
</evidence>
<feature type="compositionally biased region" description="Low complexity" evidence="1">
    <location>
        <begin position="40"/>
        <end position="54"/>
    </location>
</feature>
<gene>
    <name evidence="3" type="ORF">JAV76_00540</name>
</gene>
<dbReference type="EMBL" id="JAEINH010000001">
    <property type="protein sequence ID" value="MBI9113498.1"/>
    <property type="molecule type" value="Genomic_DNA"/>
</dbReference>
<evidence type="ECO:0000313" key="3">
    <source>
        <dbReference type="EMBL" id="MBI9113498.1"/>
    </source>
</evidence>
<protein>
    <submittedName>
        <fullName evidence="3">PKD domain-containing protein</fullName>
    </submittedName>
</protein>
<name>A0A934I8W2_9MICO</name>
<dbReference type="PROSITE" id="PS50093">
    <property type="entry name" value="PKD"/>
    <property type="match status" value="1"/>
</dbReference>
<dbReference type="GO" id="GO:0005975">
    <property type="term" value="P:carbohydrate metabolic process"/>
    <property type="evidence" value="ECO:0007669"/>
    <property type="project" value="UniProtKB-ARBA"/>
</dbReference>
<feature type="region of interest" description="Disordered" evidence="1">
    <location>
        <begin position="40"/>
        <end position="77"/>
    </location>
</feature>
<dbReference type="InterPro" id="IPR035986">
    <property type="entry name" value="PKD_dom_sf"/>
</dbReference>
<dbReference type="Gene3D" id="2.60.40.10">
    <property type="entry name" value="Immunoglobulins"/>
    <property type="match status" value="1"/>
</dbReference>
<dbReference type="SUPFAM" id="SSF49299">
    <property type="entry name" value="PKD domain"/>
    <property type="match status" value="1"/>
</dbReference>
<reference evidence="3" key="1">
    <citation type="submission" date="2020-12" db="EMBL/GenBank/DDBJ databases">
        <title>Sanguibacter suaedae sp. nov., isolated from Suaeda aralocaspica.</title>
        <authorList>
            <person name="Ma Q."/>
        </authorList>
    </citation>
    <scope>NUCLEOTIDE SEQUENCE</scope>
    <source>
        <strain evidence="3">YZGR15</strain>
    </source>
</reference>
<proteinExistence type="predicted"/>
<dbReference type="Pfam" id="PF00801">
    <property type="entry name" value="PKD"/>
    <property type="match status" value="1"/>
</dbReference>
<accession>A0A934I8W2</accession>
<evidence type="ECO:0000256" key="1">
    <source>
        <dbReference type="SAM" id="MobiDB-lite"/>
    </source>
</evidence>
<dbReference type="RefSeq" id="WP_198732069.1">
    <property type="nucleotide sequence ID" value="NZ_JAEINH010000001.1"/>
</dbReference>
<dbReference type="InterPro" id="IPR000601">
    <property type="entry name" value="PKD_dom"/>
</dbReference>
<evidence type="ECO:0000259" key="2">
    <source>
        <dbReference type="PROSITE" id="PS50093"/>
    </source>
</evidence>
<dbReference type="AlphaFoldDB" id="A0A934I8W2"/>